<organism evidence="2 3">
    <name type="scientific">Zosterops borbonicus</name>
    <dbReference type="NCBI Taxonomy" id="364589"/>
    <lineage>
        <taxon>Eukaryota</taxon>
        <taxon>Metazoa</taxon>
        <taxon>Chordata</taxon>
        <taxon>Craniata</taxon>
        <taxon>Vertebrata</taxon>
        <taxon>Euteleostomi</taxon>
        <taxon>Archelosauria</taxon>
        <taxon>Archosauria</taxon>
        <taxon>Dinosauria</taxon>
        <taxon>Saurischia</taxon>
        <taxon>Theropoda</taxon>
        <taxon>Coelurosauria</taxon>
        <taxon>Aves</taxon>
        <taxon>Neognathae</taxon>
        <taxon>Neoaves</taxon>
        <taxon>Telluraves</taxon>
        <taxon>Australaves</taxon>
        <taxon>Passeriformes</taxon>
        <taxon>Sylvioidea</taxon>
        <taxon>Zosteropidae</taxon>
        <taxon>Zosterops</taxon>
    </lineage>
</organism>
<dbReference type="Gene3D" id="3.10.20.90">
    <property type="entry name" value="Phosphatidylinositol 3-kinase Catalytic Subunit, Chain A, domain 1"/>
    <property type="match status" value="1"/>
</dbReference>
<keyword evidence="3" id="KW-1185">Reference proteome</keyword>
<accession>A0A8K1D4I2</accession>
<evidence type="ECO:0000313" key="2">
    <source>
        <dbReference type="EMBL" id="TRZ04977.1"/>
    </source>
</evidence>
<protein>
    <submittedName>
        <fullName evidence="2">Uncharacterized protein</fullName>
    </submittedName>
</protein>
<feature type="region of interest" description="Disordered" evidence="1">
    <location>
        <begin position="25"/>
        <end position="44"/>
    </location>
</feature>
<name>A0A8K1D4I2_9PASS</name>
<sequence length="73" mass="7353">MAGLKTASGEDIDGSFELRVEVEGGDDVGRGDVGQGVGQGGVGQGQPRVVTLCVTGELHVGGLVRRIVESCGE</sequence>
<dbReference type="EMBL" id="SWJQ01007750">
    <property type="protein sequence ID" value="TRZ04977.1"/>
    <property type="molecule type" value="Genomic_DNA"/>
</dbReference>
<evidence type="ECO:0000313" key="3">
    <source>
        <dbReference type="Proteomes" id="UP000796761"/>
    </source>
</evidence>
<evidence type="ECO:0000256" key="1">
    <source>
        <dbReference type="SAM" id="MobiDB-lite"/>
    </source>
</evidence>
<feature type="compositionally biased region" description="Gly residues" evidence="1">
    <location>
        <begin position="31"/>
        <end position="44"/>
    </location>
</feature>
<dbReference type="Proteomes" id="UP000796761">
    <property type="component" value="Unassembled WGS sequence"/>
</dbReference>
<gene>
    <name evidence="2" type="ORF">HGM15179_022130</name>
</gene>
<reference evidence="2" key="1">
    <citation type="submission" date="2019-04" db="EMBL/GenBank/DDBJ databases">
        <title>Genome assembly of Zosterops borbonicus 15179.</title>
        <authorList>
            <person name="Leroy T."/>
            <person name="Anselmetti Y."/>
            <person name="Tilak M.-K."/>
            <person name="Nabholz B."/>
        </authorList>
    </citation>
    <scope>NUCLEOTIDE SEQUENCE</scope>
    <source>
        <strain evidence="2">HGM_15179</strain>
        <tissue evidence="2">Muscle</tissue>
    </source>
</reference>
<dbReference type="AlphaFoldDB" id="A0A8K1D4I2"/>
<proteinExistence type="predicted"/>
<comment type="caution">
    <text evidence="2">The sequence shown here is derived from an EMBL/GenBank/DDBJ whole genome shotgun (WGS) entry which is preliminary data.</text>
</comment>